<feature type="region of interest" description="Disordered" evidence="2">
    <location>
        <begin position="396"/>
        <end position="415"/>
    </location>
</feature>
<dbReference type="EMBL" id="BPLF01000006">
    <property type="protein sequence ID" value="GIX66379.1"/>
    <property type="molecule type" value="Genomic_DNA"/>
</dbReference>
<evidence type="ECO:0000313" key="3">
    <source>
        <dbReference type="EMBL" id="GIX66379.1"/>
    </source>
</evidence>
<feature type="region of interest" description="Disordered" evidence="2">
    <location>
        <begin position="435"/>
        <end position="488"/>
    </location>
</feature>
<feature type="region of interest" description="Disordered" evidence="2">
    <location>
        <begin position="2326"/>
        <end position="2348"/>
    </location>
</feature>
<protein>
    <submittedName>
        <fullName evidence="3">Glyoxalase Bleomycin resistance, putative</fullName>
    </submittedName>
</protein>
<feature type="compositionally biased region" description="Pro residues" evidence="2">
    <location>
        <begin position="786"/>
        <end position="803"/>
    </location>
</feature>
<organism evidence="3 4">
    <name type="scientific">Babesia caballi</name>
    <dbReference type="NCBI Taxonomy" id="5871"/>
    <lineage>
        <taxon>Eukaryota</taxon>
        <taxon>Sar</taxon>
        <taxon>Alveolata</taxon>
        <taxon>Apicomplexa</taxon>
        <taxon>Aconoidasida</taxon>
        <taxon>Piroplasmida</taxon>
        <taxon>Babesiidae</taxon>
        <taxon>Babesia</taxon>
    </lineage>
</organism>
<feature type="region of interest" description="Disordered" evidence="2">
    <location>
        <begin position="1"/>
        <end position="42"/>
    </location>
</feature>
<feature type="compositionally biased region" description="Basic and acidic residues" evidence="2">
    <location>
        <begin position="2619"/>
        <end position="2632"/>
    </location>
</feature>
<dbReference type="GeneID" id="94197860"/>
<gene>
    <name evidence="3" type="ORF">BcabD6B2_58150</name>
</gene>
<feature type="region of interest" description="Disordered" evidence="2">
    <location>
        <begin position="190"/>
        <end position="210"/>
    </location>
</feature>
<dbReference type="RefSeq" id="XP_067718448.1">
    <property type="nucleotide sequence ID" value="XM_067862347.1"/>
</dbReference>
<feature type="region of interest" description="Disordered" evidence="2">
    <location>
        <begin position="524"/>
        <end position="569"/>
    </location>
</feature>
<name>A0AAV4M2X5_BABCB</name>
<evidence type="ECO:0000313" key="4">
    <source>
        <dbReference type="Proteomes" id="UP001497744"/>
    </source>
</evidence>
<feature type="region of interest" description="Disordered" evidence="2">
    <location>
        <begin position="1687"/>
        <end position="1707"/>
    </location>
</feature>
<feature type="region of interest" description="Disordered" evidence="2">
    <location>
        <begin position="3657"/>
        <end position="3696"/>
    </location>
</feature>
<feature type="region of interest" description="Disordered" evidence="2">
    <location>
        <begin position="104"/>
        <end position="139"/>
    </location>
</feature>
<feature type="region of interest" description="Disordered" evidence="2">
    <location>
        <begin position="2611"/>
        <end position="2632"/>
    </location>
</feature>
<feature type="region of interest" description="Disordered" evidence="2">
    <location>
        <begin position="2650"/>
        <end position="2669"/>
    </location>
</feature>
<proteinExistence type="predicted"/>
<dbReference type="PANTHER" id="PTHR13037">
    <property type="entry name" value="FORMIN"/>
    <property type="match status" value="1"/>
</dbReference>
<feature type="compositionally biased region" description="Polar residues" evidence="2">
    <location>
        <begin position="190"/>
        <end position="204"/>
    </location>
</feature>
<feature type="compositionally biased region" description="Basic and acidic residues" evidence="2">
    <location>
        <begin position="2705"/>
        <end position="2719"/>
    </location>
</feature>
<keyword evidence="1" id="KW-0945">Host-virus interaction</keyword>
<sequence length="4046" mass="450045">MDGTAVAWVGVETEAPGPPPREHAYPEFSGSLESDGASSEYSDTGYIEEDVYDSAHSFQEEAEGTTHRTRWASALMSGINPRTRFVNRRFSDLYELPEAHEARRARRFKEGPPSARGDTCSDEAAAEQSEDDCDSSPDSDIHTIRNVLYTINEVVTSLIPRVRFPPQDGEHDADHDAELKASAGYFTRSSSVRSNETIPTTPDSATAPLSGCTAESSEYLAACDDVRTLQRDLDDLLNRNLYDGEECNQLVVYSMLELVALRADYHYRMLQNMERLAQHAWRTCAVPLELVVSLMRVYRSAALEHLEYLRRRIPLKLPHTGVLDFRAWRPASGKAPVDLAHVHAILAQFGYEDIRDQEYLPPDAVRDSTDAQLHQEVEPVQIPPLMFPETATTMTTATDQEAPHTPSQSTEAPFEEEINPVVAVASPTTTITAVSETVAEPEPPKEAAATRRQPTPQKAKSKPRSNSPTPPPRNGKLKNCDSLSAGDPFDDENMMDLFSDYSDAFSRATSQDNLPAPTPIRAEAVKPKSEGGSPAGAHTSVKAADLKPVPRRPAVVRPPRTTETWRNLAASHTFEPVKLDAGGSLKIPKRKRDTSLETPAAAPNAPGGPSEPSPPSRQQSADIPLRNAHAASAHFHASRPQQPLGDGMHALGRRQPRSSEGPPFWPYDAHSNPPVRRYSYDGGEFGALRHSSSIDLYCAARGLYLARQLLRVLQRHVLLDLPRQALHQLLRLPQAQPGQSAHDLDDCDLLGGVEAHQRHRPRALLGCTQLTSEPPVAYLAAAAAMPPAPEPPRRPAPPAPRAPPRAACAHIAPTPCNLRHGAHGHRPRHHPRACERWRPRARSLPEKKVCGCGNGVLPVSPPREGTYAKHEAGRRVEHLGQVPPELRAPQRAVGLAPRQVGRGEHVRQPPERRALGRRQPPPQTKVAQRLHVTFRYHPQHLQPRHHSRQPAHLPEEDVVQFDPLRLVRGEHPLGVGDPGPHVELPPVPPQRRLRVLRPAPPLLHAVPQLRRVAHRRDEGAQQQVLGQAAAVELVQRLARDGALGHAGVVQVAHEAAAPGKRAPARCPVRRLPLRVDEALPERLRRLVRLRDAALDQPRHHGAELGGRLGEQPGAGRRFGERVVQQRHRRVEGGRLRVERGRSRCVRGCAHREARRPCCSLAAARVLVLAQLVLQERRVHRPRRKQRRPLDHARQQLLELARRHRGRRHVDVRLPRDRRRAVERALEALHLLRRGLPAADDVEAERQLHLLLVLALDPEKARVLAAALQLLAQAQGPRAQVHAAAEGLRHHLEGHLVRRRRGLGLRHPRPRAPGPAAAQQRLERAALHGAHGPHPARVARLQEVVQHRRSVAVAVHRYPQVEEERGEGLRALQRQVEAPLLVRPRRPLPPLQLGRPHGLLLARLAESTRLQQSRRLQNTPPRNLVHQLVHSVLEGLRQRREVPHGALQELLRKHRVRLRKPPPARQVPHQGERQVALLQVGQAQALVAHDVPDPQPQQVEHPQHHRQHPRVVVQVRHARRADRVGAARVRYEPQQPAVQQVVGAPHRGPGAVCLVGRVPHGHVVLNHLHAVAPRPVEHVVRELGQHVLRAHVLERLHEVAEERVEIQPLEQLRPGEARHERLARDAAHHHGVEPLEYPKQHRPQPVAVRVGEGRPGRGPAQALGHVDLVALHQRRPGHHVADALPRNARRGRVGQRRQGRGQLQQVQVPLALQEPRVELRRDDRLQRQGGGVGSHHEHVRRLELALAQQAAAGVREALQQPVVLPVQQLDQRRAAPREALGRVLGHALVHVQHGLLGPPRLQLVAALGGEVEQPVEAAEEGAHGEVQPHRDDAHLQSLARSVVADAVRPVQPGRVAEAEQGALRRRRHAAVHAEPAVVTQARLERLHAHLERSSARGRRLEVDVQHRVEALAELRYAPRDLCHQPSEDVHCEEPELLANNRTIARLLSRRPSATGNRVAGDDAVDDAACVVHARRAAALVVLDEAALEARQTHPLLEQEPEELYEQTHVHRVLREAVRPRQHQLQQHGAIEGKHLKRLHFTIKTASGTLVRLDRIAQQPLHPGVQVPAHRAEVSDQVAQLPEQPHLQVVQGVHVGNQLDATADAGHLAREQHVHVLVGRGQQHDPKVVELLHVHEVVVTVLVRGAEGIKGVVGSHNVGRGRLVGTGTGRVEPVGLRWTHQVPEQRRVSVDADVRLPASGPNTAPLPLQPLRYYGPHQPTDVEPLRPAEGAALQQQVVQRHLHVVQVVQAPRQGRQTVVAQPQTQPVVLPHLGLRHVVLHVRVHEPRVVHHNGEERVHEVPVHGEEPQQPQKVVGDGEAARLGEAQLQAASVQHAVQTSHYPQQPQPPLQQRVGHVDVQVPLHTLQPQLPHHRAPRDDALLVEGHIRVDEEVGVEATPEADQHAQRLQHRLPAVVAVRPLRQLHQPRKHQQRVLRQRHVAQVVRPAVQHVVAQHGVHELQHRAHVEPVVAQQHLHPAARAQRTARAGVHEHADQVLVEARLVLAGQRNHVVAAPAVAQLLQQQPVVGRQRERLLLPAAPPGPQRRLLAQQDVERHGVGRRRHGARAVRVRHQRLKHRDPRQADAEHLQLPQREVAHGVLVRHQGVRELHVPPPLLRLRPAPGEEARPQRLGERAEERVAARRQSRHVQVAQQLQARADNAPRLARRADRPLPAEPAVRRTRLVQRGIPPPPTVQLHLQTHPPAEGAPGREEGQTRLREAQRVHHHQRPAPRLLVVVHNVQLVRQRVDHLHDVVGLGQDEKQPVDQLVQPLHPGVLRLRAAAQRGPRVVVVVDAEDAARPPRDRRDEPLHLQPLPRVRELALAEARAHSLERVAQQLAQQLRLEGAIPLLLLVLVRVHVALQRRQVRQPQPVRDVARLHLQRGVRHVQHPVVPPAQHPQLRRALRQQLREEPQGAARDRERADGAFLLLHHAVQQRKYRQAVFVRQEVRGVLQRLQKHPIAAELHLRRVVARRHHVCRGQKAPQRLHHIRQRHAQLRPPQAEQEEQRVVENDARGPEGVLALDLPHVHRRHDVVLDQRRHPRVGPRLARLLHVRLLHPELAPRVGLKPPQPGVNHPQLVPRAVGIKLRRGSQVPHGVHGDFLPRAAGAQHVQAPAHLPAEPIVDQRALLEPQHVQQLDPHVQVARQLKVARVRLVLHRRAHGAHRDGLEGRQQVANYQLHGRAVVVHVHGRVAGRLRAPRQEGREQLKQRVQPEGELRHEVPADSVQKRRLGGVIPPVERHVVALDHPAEGADDGVKARHVLDPERANRLRKRLHHQHPARKGRHPSSGLGGDEHVPRERKPLHALGVTFQIPSGVSHKLLVDVTHDVILGQVVKETGVGKHQQGHCDVEVVVQVSQTSPHGFSRLLQKRIPDTETAGRAKLFVQKEAAQQHSAERLQLQNSLGQVVLPQLGGELPGVGQYGRGVRPKDIGGHGVHVQRQVAQAPQRGSNLVEDGVRHLPDDDGVRHVHRQRPRLGLARGSAPPPLDVDLAVVLAKAVYLQRLEHGGVRHANPLIVVHLRVRARPHHRGHAAAVEGRRSRRHGAQHRFLQLVFRQVESLAEGESVVQPPQPVRHALVGEHPVEHRRRHLLRPQQQAAQKHGAVRTQVALHRQQLRRIRLAALQMPRGPVLARLALLEGHVAGGGAAPQLVPQHLQRPAVPLEHRAGALPPRRTRRETQRRRERPGPAVGQQHCPAAQLPPTLNEAITHTLKLARRPRLSGVLGAAPAPLNSSARDVANPVRDSSSMRPMPRVELQNTRPHVRVTKTKAAAGRRGRRVESTGSVVINRVGFPAAGRRLERAPAARAALLLGRVQAQQLVVPVRQRRLGVVEDGERHDVRGGQLVVEVAGLHREREQPAARPGRPPSTRESDWMKGCLRAGMPLSWSIAVVLRLTLHSWSMKSVTANMEKGTERKNITCVQVVHVVPHHAGQRDFHGPREEDVLRRCHTARAAGRLTAVYWMKNFWLNMPTQFTTQGPAAASSPRRPRLTVVVHVQHASPAGAAVVGAARPNGLAFGAVGEAPAHGVDDDLVICVRMQCAGRENSPRSSGT</sequence>
<comment type="caution">
    <text evidence="3">The sequence shown here is derived from an EMBL/GenBank/DDBJ whole genome shotgun (WGS) entry which is preliminary data.</text>
</comment>
<feature type="region of interest" description="Disordered" evidence="2">
    <location>
        <begin position="2695"/>
        <end position="2724"/>
    </location>
</feature>
<dbReference type="Proteomes" id="UP001497744">
    <property type="component" value="Unassembled WGS sequence"/>
</dbReference>
<feature type="region of interest" description="Disordered" evidence="2">
    <location>
        <begin position="581"/>
        <end position="669"/>
    </location>
</feature>
<feature type="compositionally biased region" description="Basic residues" evidence="2">
    <location>
        <begin position="3668"/>
        <end position="3679"/>
    </location>
</feature>
<evidence type="ECO:0000256" key="1">
    <source>
        <dbReference type="ARBA" id="ARBA00022581"/>
    </source>
</evidence>
<keyword evidence="4" id="KW-1185">Reference proteome</keyword>
<feature type="compositionally biased region" description="Basic residues" evidence="2">
    <location>
        <begin position="2555"/>
        <end position="2576"/>
    </location>
</feature>
<dbReference type="PANTHER" id="PTHR13037:SF24">
    <property type="entry name" value="POLYCOMB PROTEIN PCL-RELATED"/>
    <property type="match status" value="1"/>
</dbReference>
<feature type="region of interest" description="Disordered" evidence="2">
    <location>
        <begin position="784"/>
        <end position="806"/>
    </location>
</feature>
<feature type="compositionally biased region" description="Basic residues" evidence="2">
    <location>
        <begin position="3268"/>
        <end position="3282"/>
    </location>
</feature>
<evidence type="ECO:0000256" key="2">
    <source>
        <dbReference type="SAM" id="MobiDB-lite"/>
    </source>
</evidence>
<feature type="compositionally biased region" description="Basic residues" evidence="2">
    <location>
        <begin position="1687"/>
        <end position="1698"/>
    </location>
</feature>
<feature type="region of interest" description="Disordered" evidence="2">
    <location>
        <begin position="3268"/>
        <end position="3292"/>
    </location>
</feature>
<feature type="compositionally biased region" description="Low complexity" evidence="2">
    <location>
        <begin position="599"/>
        <end position="608"/>
    </location>
</feature>
<feature type="region of interest" description="Disordered" evidence="2">
    <location>
        <begin position="898"/>
        <end position="925"/>
    </location>
</feature>
<feature type="region of interest" description="Disordered" evidence="2">
    <location>
        <begin position="3720"/>
        <end position="3744"/>
    </location>
</feature>
<feature type="compositionally biased region" description="Basic and acidic residues" evidence="2">
    <location>
        <begin position="901"/>
        <end position="914"/>
    </location>
</feature>
<feature type="compositionally biased region" description="Polar residues" evidence="2">
    <location>
        <begin position="2326"/>
        <end position="2339"/>
    </location>
</feature>
<accession>A0AAV4M2X5</accession>
<feature type="compositionally biased region" description="Acidic residues" evidence="2">
    <location>
        <begin position="120"/>
        <end position="137"/>
    </location>
</feature>
<feature type="region of interest" description="Disordered" evidence="2">
    <location>
        <begin position="2551"/>
        <end position="2581"/>
    </location>
</feature>
<reference evidence="3 4" key="1">
    <citation type="submission" date="2021-06" db="EMBL/GenBank/DDBJ databases">
        <title>Genome sequence of Babesia caballi.</title>
        <authorList>
            <person name="Yamagishi J."/>
            <person name="Kidaka T."/>
            <person name="Ochi A."/>
        </authorList>
    </citation>
    <scope>NUCLEOTIDE SEQUENCE [LARGE SCALE GENOMIC DNA]</scope>
    <source>
        <strain evidence="3">USDA-D6B2</strain>
    </source>
</reference>